<dbReference type="STRING" id="768710.DesyoDRAFT_0198"/>
<keyword evidence="4" id="KW-1185">Reference proteome</keyword>
<evidence type="ECO:0000313" key="4">
    <source>
        <dbReference type="Proteomes" id="UP000005104"/>
    </source>
</evidence>
<name>H5Y157_9FIRM</name>
<comment type="similarity">
    <text evidence="1">Belongs to the beta-class carbonic anhydrase family.</text>
</comment>
<dbReference type="InterPro" id="IPR036874">
    <property type="entry name" value="Carbonic_anhydrase_sf"/>
</dbReference>
<proteinExistence type="inferred from homology"/>
<gene>
    <name evidence="3" type="ORF">DesyoDRAFT_0198</name>
</gene>
<feature type="binding site" evidence="2">
    <location>
        <position position="105"/>
    </location>
    <ligand>
        <name>Zn(2+)</name>
        <dbReference type="ChEBI" id="CHEBI:29105"/>
    </ligand>
</feature>
<dbReference type="InterPro" id="IPR001765">
    <property type="entry name" value="Carbonic_anhydrase"/>
</dbReference>
<evidence type="ECO:0000256" key="1">
    <source>
        <dbReference type="ARBA" id="ARBA00006217"/>
    </source>
</evidence>
<keyword evidence="2" id="KW-0862">Zinc</keyword>
<dbReference type="AlphaFoldDB" id="H5Y157"/>
<dbReference type="SMART" id="SM00947">
    <property type="entry name" value="Pro_CA"/>
    <property type="match status" value="1"/>
</dbReference>
<sequence length="185" mass="21369">MEGNGEVDKLIRVSSKDDIFPEYRETPVGLLLEYHNLHRSFDSYSKAQLLIGMCMDNRKYLRIPDNFAYIIRSGGGNLRYSEFKVSYAIAIGGVKAIALLGHNNCGMVNLYSKKEKFIEGLVENAGWNKKYAEEHYMNFAPMYEIGNEIDFVLSEAARLRLRYPKILVAPLFYNIQDNKFYLIKE</sequence>
<feature type="binding site" evidence="2">
    <location>
        <position position="102"/>
    </location>
    <ligand>
        <name>Zn(2+)</name>
        <dbReference type="ChEBI" id="CHEBI:29105"/>
    </ligand>
</feature>
<evidence type="ECO:0000313" key="3">
    <source>
        <dbReference type="EMBL" id="EHQ87395.1"/>
    </source>
</evidence>
<dbReference type="GO" id="GO:0004089">
    <property type="term" value="F:carbonate dehydratase activity"/>
    <property type="evidence" value="ECO:0007669"/>
    <property type="project" value="InterPro"/>
</dbReference>
<reference evidence="3 4" key="1">
    <citation type="submission" date="2011-11" db="EMBL/GenBank/DDBJ databases">
        <title>The Noncontiguous Finished genome of Desulfosporosinus youngiae DSM 17734.</title>
        <authorList>
            <consortium name="US DOE Joint Genome Institute (JGI-PGF)"/>
            <person name="Lucas S."/>
            <person name="Han J."/>
            <person name="Lapidus A."/>
            <person name="Cheng J.-F."/>
            <person name="Goodwin L."/>
            <person name="Pitluck S."/>
            <person name="Peters L."/>
            <person name="Ovchinnikova G."/>
            <person name="Lu M."/>
            <person name="Land M.L."/>
            <person name="Hauser L."/>
            <person name="Pester M."/>
            <person name="Spring S."/>
            <person name="Ollivier B."/>
            <person name="Rattei T."/>
            <person name="Klenk H.-P."/>
            <person name="Wagner M."/>
            <person name="Loy A."/>
            <person name="Woyke T.J."/>
        </authorList>
    </citation>
    <scope>NUCLEOTIDE SEQUENCE [LARGE SCALE GENOMIC DNA]</scope>
    <source>
        <strain evidence="3 4">DSM 17734</strain>
    </source>
</reference>
<comment type="cofactor">
    <cofactor evidence="2">
        <name>Zn(2+)</name>
        <dbReference type="ChEBI" id="CHEBI:29105"/>
    </cofactor>
    <text evidence="2">Binds 1 zinc ion per subunit.</text>
</comment>
<dbReference type="GO" id="GO:0008270">
    <property type="term" value="F:zinc ion binding"/>
    <property type="evidence" value="ECO:0007669"/>
    <property type="project" value="InterPro"/>
</dbReference>
<dbReference type="HOGENOM" id="CLU_1376219_0_0_9"/>
<evidence type="ECO:0000256" key="2">
    <source>
        <dbReference type="PIRSR" id="PIRSR601765-1"/>
    </source>
</evidence>
<protein>
    <submittedName>
        <fullName evidence="3">Carbonic anhydrase</fullName>
    </submittedName>
</protein>
<dbReference type="Proteomes" id="UP000005104">
    <property type="component" value="Chromosome"/>
</dbReference>
<accession>H5Y157</accession>
<dbReference type="Gene3D" id="3.40.1050.10">
    <property type="entry name" value="Carbonic anhydrase"/>
    <property type="match status" value="1"/>
</dbReference>
<organism evidence="3 4">
    <name type="scientific">Desulfosporosinus youngiae DSM 17734</name>
    <dbReference type="NCBI Taxonomy" id="768710"/>
    <lineage>
        <taxon>Bacteria</taxon>
        <taxon>Bacillati</taxon>
        <taxon>Bacillota</taxon>
        <taxon>Clostridia</taxon>
        <taxon>Eubacteriales</taxon>
        <taxon>Desulfitobacteriaceae</taxon>
        <taxon>Desulfosporosinus</taxon>
    </lineage>
</organism>
<dbReference type="SUPFAM" id="SSF53056">
    <property type="entry name" value="beta-carbonic anhydrase, cab"/>
    <property type="match status" value="1"/>
</dbReference>
<keyword evidence="2" id="KW-0479">Metal-binding</keyword>
<dbReference type="eggNOG" id="COG0288">
    <property type="taxonomic scope" value="Bacteria"/>
</dbReference>
<dbReference type="EMBL" id="CM001441">
    <property type="protein sequence ID" value="EHQ87395.1"/>
    <property type="molecule type" value="Genomic_DNA"/>
</dbReference>